<dbReference type="InterPro" id="IPR000719">
    <property type="entry name" value="Prot_kinase_dom"/>
</dbReference>
<dbReference type="PANTHER" id="PTHR44329:SF214">
    <property type="entry name" value="PROTEIN KINASE DOMAIN-CONTAINING PROTEIN"/>
    <property type="match status" value="1"/>
</dbReference>
<dbReference type="GO" id="GO:0004674">
    <property type="term" value="F:protein serine/threonine kinase activity"/>
    <property type="evidence" value="ECO:0007669"/>
    <property type="project" value="TreeGrafter"/>
</dbReference>
<dbReference type="InterPro" id="IPR001245">
    <property type="entry name" value="Ser-Thr/Tyr_kinase_cat_dom"/>
</dbReference>
<dbReference type="GeneID" id="63821316"/>
<reference evidence="2 3" key="1">
    <citation type="journal article" date="2016" name="Mol. Biol. Evol.">
        <title>Comparative Genomics of Early-Diverging Mushroom-Forming Fungi Provides Insights into the Origins of Lignocellulose Decay Capabilities.</title>
        <authorList>
            <person name="Nagy L.G."/>
            <person name="Riley R."/>
            <person name="Tritt A."/>
            <person name="Adam C."/>
            <person name="Daum C."/>
            <person name="Floudas D."/>
            <person name="Sun H."/>
            <person name="Yadav J.S."/>
            <person name="Pangilinan J."/>
            <person name="Larsson K.H."/>
            <person name="Matsuura K."/>
            <person name="Barry K."/>
            <person name="Labutti K."/>
            <person name="Kuo R."/>
            <person name="Ohm R.A."/>
            <person name="Bhattacharya S.S."/>
            <person name="Shirouzu T."/>
            <person name="Yoshinaga Y."/>
            <person name="Martin F.M."/>
            <person name="Grigoriev I.V."/>
            <person name="Hibbett D.S."/>
        </authorList>
    </citation>
    <scope>NUCLEOTIDE SEQUENCE [LARGE SCALE GENOMIC DNA]</scope>
    <source>
        <strain evidence="2 3">93-53</strain>
    </source>
</reference>
<keyword evidence="2" id="KW-0808">Transferase</keyword>
<dbReference type="Pfam" id="PF07714">
    <property type="entry name" value="PK_Tyr_Ser-Thr"/>
    <property type="match status" value="1"/>
</dbReference>
<dbReference type="InterPro" id="IPR011009">
    <property type="entry name" value="Kinase-like_dom_sf"/>
</dbReference>
<dbReference type="InParanoid" id="A0A165EMI7"/>
<dbReference type="InterPro" id="IPR051681">
    <property type="entry name" value="Ser/Thr_Kinases-Pseudokinases"/>
</dbReference>
<dbReference type="SUPFAM" id="SSF56112">
    <property type="entry name" value="Protein kinase-like (PK-like)"/>
    <property type="match status" value="1"/>
</dbReference>
<evidence type="ECO:0000313" key="3">
    <source>
        <dbReference type="Proteomes" id="UP000076871"/>
    </source>
</evidence>
<evidence type="ECO:0000313" key="2">
    <source>
        <dbReference type="EMBL" id="KZT07373.1"/>
    </source>
</evidence>
<dbReference type="OrthoDB" id="2791079at2759"/>
<name>A0A165EMI7_9APHY</name>
<dbReference type="Gene3D" id="1.10.510.10">
    <property type="entry name" value="Transferase(Phosphotransferase) domain 1"/>
    <property type="match status" value="1"/>
</dbReference>
<keyword evidence="3" id="KW-1185">Reference proteome</keyword>
<dbReference type="PRINTS" id="PR00109">
    <property type="entry name" value="TYRKINASE"/>
</dbReference>
<gene>
    <name evidence="2" type="ORF">LAESUDRAFT_651147</name>
</gene>
<proteinExistence type="predicted"/>
<dbReference type="PANTHER" id="PTHR44329">
    <property type="entry name" value="SERINE/THREONINE-PROTEIN KINASE TNNI3K-RELATED"/>
    <property type="match status" value="1"/>
</dbReference>
<dbReference type="PROSITE" id="PS00108">
    <property type="entry name" value="PROTEIN_KINASE_ST"/>
    <property type="match status" value="1"/>
</dbReference>
<sequence>MQKRLHDCALQSFYKEAAAWSHLNDPYIVPFLGVTTIKSRLGLVIDFMEHGTLKSYLVKHPKSDRHRLLLEVTLGLHYLHERKIAHGDLKLNNILIDSSRSARLADFGLASIVDLTTDSRLSHPPVRWTAPEIIDPESAGLEHDQASLPADIYALAMVMWETYTDRLPFDDCKYDGCVIWKVTKGIRPQRPNDEESTERGVSDAIWVLMEECWEQDRNLRPSADEVINRLIQIRYPRWESAYSEVDDIAEKWTAAVESWRASLAIQAMRTNIRYTVDLSRRFP</sequence>
<dbReference type="RefSeq" id="XP_040765113.1">
    <property type="nucleotide sequence ID" value="XM_040904286.1"/>
</dbReference>
<keyword evidence="2" id="KW-0418">Kinase</keyword>
<protein>
    <submittedName>
        <fullName evidence="2">Kinase-like protein</fullName>
    </submittedName>
</protein>
<dbReference type="Proteomes" id="UP000076871">
    <property type="component" value="Unassembled WGS sequence"/>
</dbReference>
<dbReference type="SMART" id="SM00220">
    <property type="entry name" value="S_TKc"/>
    <property type="match status" value="1"/>
</dbReference>
<dbReference type="STRING" id="1314785.A0A165EMI7"/>
<organism evidence="2 3">
    <name type="scientific">Laetiporus sulphureus 93-53</name>
    <dbReference type="NCBI Taxonomy" id="1314785"/>
    <lineage>
        <taxon>Eukaryota</taxon>
        <taxon>Fungi</taxon>
        <taxon>Dikarya</taxon>
        <taxon>Basidiomycota</taxon>
        <taxon>Agaricomycotina</taxon>
        <taxon>Agaricomycetes</taxon>
        <taxon>Polyporales</taxon>
        <taxon>Laetiporus</taxon>
    </lineage>
</organism>
<dbReference type="InterPro" id="IPR008271">
    <property type="entry name" value="Ser/Thr_kinase_AS"/>
</dbReference>
<accession>A0A165EMI7</accession>
<evidence type="ECO:0000259" key="1">
    <source>
        <dbReference type="PROSITE" id="PS50011"/>
    </source>
</evidence>
<dbReference type="AlphaFoldDB" id="A0A165EMI7"/>
<dbReference type="EMBL" id="KV427619">
    <property type="protein sequence ID" value="KZT07373.1"/>
    <property type="molecule type" value="Genomic_DNA"/>
</dbReference>
<dbReference type="PROSITE" id="PS50011">
    <property type="entry name" value="PROTEIN_KINASE_DOM"/>
    <property type="match status" value="1"/>
</dbReference>
<dbReference type="GO" id="GO:0005524">
    <property type="term" value="F:ATP binding"/>
    <property type="evidence" value="ECO:0007669"/>
    <property type="project" value="InterPro"/>
</dbReference>
<feature type="domain" description="Protein kinase" evidence="1">
    <location>
        <begin position="1"/>
        <end position="238"/>
    </location>
</feature>